<dbReference type="EMBL" id="QUNG01000009">
    <property type="protein sequence ID" value="REG82379.1"/>
    <property type="molecule type" value="Genomic_DNA"/>
</dbReference>
<evidence type="ECO:0000256" key="1">
    <source>
        <dbReference type="SAM" id="Phobius"/>
    </source>
</evidence>
<dbReference type="AlphaFoldDB" id="A0A3E0DI67"/>
<dbReference type="Pfam" id="PF04298">
    <property type="entry name" value="Zn_peptidase_2"/>
    <property type="match status" value="1"/>
</dbReference>
<organism evidence="2 3">
    <name type="scientific">Marinomonas pollencensis</name>
    <dbReference type="NCBI Taxonomy" id="491954"/>
    <lineage>
        <taxon>Bacteria</taxon>
        <taxon>Pseudomonadati</taxon>
        <taxon>Pseudomonadota</taxon>
        <taxon>Gammaproteobacteria</taxon>
        <taxon>Oceanospirillales</taxon>
        <taxon>Oceanospirillaceae</taxon>
        <taxon>Marinomonas</taxon>
    </lineage>
</organism>
<evidence type="ECO:0000313" key="2">
    <source>
        <dbReference type="EMBL" id="REG82379.1"/>
    </source>
</evidence>
<dbReference type="InterPro" id="IPR007395">
    <property type="entry name" value="Zn_peptidase_2"/>
</dbReference>
<keyword evidence="1" id="KW-0472">Membrane</keyword>
<proteinExistence type="predicted"/>
<feature type="transmembrane region" description="Helical" evidence="1">
    <location>
        <begin position="224"/>
        <end position="247"/>
    </location>
</feature>
<keyword evidence="1" id="KW-0812">Transmembrane</keyword>
<keyword evidence="1" id="KW-1133">Transmembrane helix</keyword>
<feature type="transmembrane region" description="Helical" evidence="1">
    <location>
        <begin position="170"/>
        <end position="192"/>
    </location>
</feature>
<evidence type="ECO:0000313" key="3">
    <source>
        <dbReference type="Proteomes" id="UP000256542"/>
    </source>
</evidence>
<feature type="transmembrane region" description="Helical" evidence="1">
    <location>
        <begin position="144"/>
        <end position="164"/>
    </location>
</feature>
<comment type="caution">
    <text evidence="2">The sequence shown here is derived from an EMBL/GenBank/DDBJ whole genome shotgun (WGS) entry which is preliminary data.</text>
</comment>
<evidence type="ECO:0008006" key="4">
    <source>
        <dbReference type="Google" id="ProtNLM"/>
    </source>
</evidence>
<dbReference type="PANTHER" id="PTHR36434">
    <property type="entry name" value="MEMBRANE PROTEASE YUGP-RELATED"/>
    <property type="match status" value="1"/>
</dbReference>
<keyword evidence="3" id="KW-1185">Reference proteome</keyword>
<name>A0A3E0DI67_9GAMM</name>
<sequence length="249" mass="28281">MSEPKRVKVIVFNGAYFVITKRCVMLWILGILLFLVLFCGPHLWVKFTLQRYAKKRDDLPGSGGELAEHLIRRFELHEVSVETTQEGQDHFDIQQHKVRLSPSVFNGQSLTAVAVASHEVGHAIAHERQEGIARLRMRYLPKAVFLQRLAAGLLIGWPLLSILLHIPYAVVIHALVVGISGLLAVFVQLAILPEEWDASFHKALPILAEGDYLPKEDLPKVKRILFACAMTYVSAALLKMLFVWRWFKR</sequence>
<reference evidence="2 3" key="1">
    <citation type="submission" date="2018-08" db="EMBL/GenBank/DDBJ databases">
        <title>Genomic Encyclopedia of Type Strains, Phase III (KMG-III): the genomes of soil and plant-associated and newly described type strains.</title>
        <authorList>
            <person name="Whitman W."/>
        </authorList>
    </citation>
    <scope>NUCLEOTIDE SEQUENCE [LARGE SCALE GENOMIC DNA]</scope>
    <source>
        <strain evidence="2 3">CECT 7375</strain>
    </source>
</reference>
<dbReference type="PANTHER" id="PTHR36434:SF1">
    <property type="entry name" value="MEMBRANE PROTEASE YUGP-RELATED"/>
    <property type="match status" value="1"/>
</dbReference>
<accession>A0A3E0DI67</accession>
<gene>
    <name evidence="2" type="ORF">DFP81_10938</name>
</gene>
<feature type="transmembrane region" description="Helical" evidence="1">
    <location>
        <begin position="24"/>
        <end position="45"/>
    </location>
</feature>
<dbReference type="Proteomes" id="UP000256542">
    <property type="component" value="Unassembled WGS sequence"/>
</dbReference>
<protein>
    <recommendedName>
        <fullName evidence="4">Zn-dependent protease</fullName>
    </recommendedName>
</protein>